<dbReference type="Proteomes" id="UP000663828">
    <property type="component" value="Unassembled WGS sequence"/>
</dbReference>
<keyword evidence="5" id="KW-1185">Reference proteome</keyword>
<dbReference type="Gene3D" id="1.20.1530.20">
    <property type="match status" value="1"/>
</dbReference>
<evidence type="ECO:0000313" key="4">
    <source>
        <dbReference type="EMBL" id="CAF1503755.1"/>
    </source>
</evidence>
<feature type="transmembrane region" description="Helical" evidence="2">
    <location>
        <begin position="149"/>
        <end position="166"/>
    </location>
</feature>
<evidence type="ECO:0000313" key="5">
    <source>
        <dbReference type="Proteomes" id="UP000663828"/>
    </source>
</evidence>
<evidence type="ECO:0000313" key="3">
    <source>
        <dbReference type="EMBL" id="CAF1370227.1"/>
    </source>
</evidence>
<evidence type="ECO:0000256" key="2">
    <source>
        <dbReference type="SAM" id="Phobius"/>
    </source>
</evidence>
<dbReference type="PANTHER" id="PTHR18640">
    <property type="entry name" value="SOLUTE CARRIER FAMILY 10 MEMBER 7"/>
    <property type="match status" value="1"/>
</dbReference>
<dbReference type="Proteomes" id="UP000663852">
    <property type="component" value="Unassembled WGS sequence"/>
</dbReference>
<name>A0A815IKZ9_ADIRI</name>
<comment type="caution">
    <text evidence="3">The sequence shown here is derived from an EMBL/GenBank/DDBJ whole genome shotgun (WGS) entry which is preliminary data.</text>
</comment>
<keyword evidence="2" id="KW-1133">Transmembrane helix</keyword>
<feature type="transmembrane region" description="Helical" evidence="2">
    <location>
        <begin position="320"/>
        <end position="342"/>
    </location>
</feature>
<evidence type="ECO:0000256" key="1">
    <source>
        <dbReference type="ARBA" id="ARBA00006528"/>
    </source>
</evidence>
<evidence type="ECO:0000313" key="6">
    <source>
        <dbReference type="Proteomes" id="UP000663852"/>
    </source>
</evidence>
<keyword evidence="2" id="KW-0472">Membrane</keyword>
<sequence length="494" mass="56344">MTFDKLSQYSQPSYLMIGLDLTNELINQQNLLKLHEIFNKIKDCENFIEKQSDEKKIIVIISGHISLAEINQLEKYSNIDTIYQFVQSNDQNEQLKCIYMKKVTRPYTETIVELLKKFWFLVGLAFVVVLAALFPSIGASNGPLHAEYTLKWGCVIVIFLLSGLGLPTRTLKNELFHYRLHIFTQTFNLVFIPLIVFGICLLLAKTSFNKIFIAGIITMACTSTTISSNVIMTKNAGGNEAAALVNAVLGNVLGIVVSPALIWLFMSNSDLNVLNEPYRIQDYLNVLMNLSITVLIPLIVGQIIHFVWTEQVTILKQRFHFTELNSLALLCLLWSILCDLFQSDSFKKVKIIDILVIIILNASFYISFSLLAMFFARVPNVFRCCKRNQHNDNTPLLINSIDHHEKTWINRWRFSREDTIAIMFCGATKTVAKGVPLINAVNSAHNQQLIGLLALPLIFYHVEQLIIGAVEVFLLQYWMKSEYKRNTEEFIGKN</sequence>
<dbReference type="OrthoDB" id="188035at2759"/>
<organism evidence="3 6">
    <name type="scientific">Adineta ricciae</name>
    <name type="common">Rotifer</name>
    <dbReference type="NCBI Taxonomy" id="249248"/>
    <lineage>
        <taxon>Eukaryota</taxon>
        <taxon>Metazoa</taxon>
        <taxon>Spiralia</taxon>
        <taxon>Gnathifera</taxon>
        <taxon>Rotifera</taxon>
        <taxon>Eurotatoria</taxon>
        <taxon>Bdelloidea</taxon>
        <taxon>Adinetida</taxon>
        <taxon>Adinetidae</taxon>
        <taxon>Adineta</taxon>
    </lineage>
</organism>
<reference evidence="3" key="1">
    <citation type="submission" date="2021-02" db="EMBL/GenBank/DDBJ databases">
        <authorList>
            <person name="Nowell W R."/>
        </authorList>
    </citation>
    <scope>NUCLEOTIDE SEQUENCE</scope>
</reference>
<dbReference type="GO" id="GO:0005886">
    <property type="term" value="C:plasma membrane"/>
    <property type="evidence" value="ECO:0007669"/>
    <property type="project" value="TreeGrafter"/>
</dbReference>
<keyword evidence="2" id="KW-0812">Transmembrane</keyword>
<dbReference type="Pfam" id="PF13593">
    <property type="entry name" value="SBF_like"/>
    <property type="match status" value="1"/>
</dbReference>
<feature type="transmembrane region" description="Helical" evidence="2">
    <location>
        <begin position="211"/>
        <end position="231"/>
    </location>
</feature>
<feature type="transmembrane region" description="Helical" evidence="2">
    <location>
        <begin position="354"/>
        <end position="376"/>
    </location>
</feature>
<proteinExistence type="inferred from homology"/>
<gene>
    <name evidence="3" type="ORF">EDS130_LOCUS34331</name>
    <name evidence="4" type="ORF">XAT740_LOCUS39816</name>
</gene>
<feature type="transmembrane region" description="Helical" evidence="2">
    <location>
        <begin position="187"/>
        <end position="205"/>
    </location>
</feature>
<feature type="transmembrane region" description="Helical" evidence="2">
    <location>
        <begin position="118"/>
        <end position="137"/>
    </location>
</feature>
<feature type="transmembrane region" description="Helical" evidence="2">
    <location>
        <begin position="286"/>
        <end position="308"/>
    </location>
</feature>
<dbReference type="PANTHER" id="PTHR18640:SF5">
    <property type="entry name" value="SODIUM_BILE ACID COTRANSPORTER 7"/>
    <property type="match status" value="1"/>
</dbReference>
<dbReference type="AlphaFoldDB" id="A0A815IKZ9"/>
<dbReference type="InterPro" id="IPR016833">
    <property type="entry name" value="Put_Na-Bile_cotransptr"/>
</dbReference>
<dbReference type="EMBL" id="CAJNOJ010000286">
    <property type="protein sequence ID" value="CAF1370227.1"/>
    <property type="molecule type" value="Genomic_DNA"/>
</dbReference>
<dbReference type="InterPro" id="IPR038770">
    <property type="entry name" value="Na+/solute_symporter_sf"/>
</dbReference>
<dbReference type="EMBL" id="CAJNOR010004456">
    <property type="protein sequence ID" value="CAF1503755.1"/>
    <property type="molecule type" value="Genomic_DNA"/>
</dbReference>
<protein>
    <submittedName>
        <fullName evidence="3">Uncharacterized protein</fullName>
    </submittedName>
</protein>
<feature type="transmembrane region" description="Helical" evidence="2">
    <location>
        <begin position="243"/>
        <end position="266"/>
    </location>
</feature>
<accession>A0A815IKZ9</accession>
<comment type="similarity">
    <text evidence="1">Belongs to the bile acid:sodium symporter (BASS) (TC 2.A.28) family.</text>
</comment>
<feature type="transmembrane region" description="Helical" evidence="2">
    <location>
        <begin position="450"/>
        <end position="475"/>
    </location>
</feature>